<dbReference type="Proteomes" id="UP001622370">
    <property type="component" value="Unassembled WGS sequence"/>
</dbReference>
<proteinExistence type="predicted"/>
<name>A0ABW8QCH1_9FLAO</name>
<reference evidence="1 2" key="1">
    <citation type="journal article" date="2016" name="Sci. Rep.">
        <title>Whole genome sequencing identifies a novel species of the genus Capnocytophaga isolated from dog and cat bite wounds in humans.</title>
        <authorList>
            <person name="Zangenah S."/>
            <person name="Abbasi N."/>
            <person name="Andersson A.F."/>
            <person name="Bergman P."/>
        </authorList>
    </citation>
    <scope>NUCLEOTIDE SEQUENCE [LARGE SCALE GENOMIC DNA]</scope>
    <source>
        <strain evidence="1 2">W5</strain>
    </source>
</reference>
<evidence type="ECO:0000313" key="2">
    <source>
        <dbReference type="Proteomes" id="UP001622370"/>
    </source>
</evidence>
<accession>A0ABW8QCH1</accession>
<sequence>MVTQYKVAYKKSFFETNKDKNVNLDSLFIEDFFLAKYNDNNDID</sequence>
<evidence type="ECO:0000313" key="1">
    <source>
        <dbReference type="EMBL" id="MFK8293807.1"/>
    </source>
</evidence>
<gene>
    <name evidence="1" type="ORF">ACI76L_08440</name>
</gene>
<comment type="caution">
    <text evidence="1">The sequence shown here is derived from an EMBL/GenBank/DDBJ whole genome shotgun (WGS) entry which is preliminary data.</text>
</comment>
<protein>
    <submittedName>
        <fullName evidence="1">Uncharacterized protein</fullName>
    </submittedName>
</protein>
<dbReference type="RefSeq" id="WP_405254452.1">
    <property type="nucleotide sequence ID" value="NZ_JBJGWJ010000005.1"/>
</dbReference>
<keyword evidence="2" id="KW-1185">Reference proteome</keyword>
<dbReference type="EMBL" id="JBJGWJ010000005">
    <property type="protein sequence ID" value="MFK8293807.1"/>
    <property type="molecule type" value="Genomic_DNA"/>
</dbReference>
<organism evidence="1 2">
    <name type="scientific">Capnocytophaga stomatis</name>
    <dbReference type="NCBI Taxonomy" id="1848904"/>
    <lineage>
        <taxon>Bacteria</taxon>
        <taxon>Pseudomonadati</taxon>
        <taxon>Bacteroidota</taxon>
        <taxon>Flavobacteriia</taxon>
        <taxon>Flavobacteriales</taxon>
        <taxon>Flavobacteriaceae</taxon>
        <taxon>Capnocytophaga</taxon>
    </lineage>
</organism>